<name>W1P6S8_AMBTC</name>
<keyword evidence="1" id="KW-0479">Metal-binding</keyword>
<protein>
    <recommendedName>
        <fullName evidence="3">Non-haem dioxygenase N-terminal domain-containing protein</fullName>
    </recommendedName>
</protein>
<dbReference type="eggNOG" id="KOG0143">
    <property type="taxonomic scope" value="Eukaryota"/>
</dbReference>
<evidence type="ECO:0000313" key="4">
    <source>
        <dbReference type="EMBL" id="ERN03291.1"/>
    </source>
</evidence>
<sequence>MVVLSEKSHPSLSNVPTIDLSCGKRGAVSELLVKACESHGFFMVRNHGVSQDLVKKMEMEAFRFFALPESEKEKVGPANPLGYGCRKIGLNGDVGRVEYLLLHTRASYPIRLR</sequence>
<proteinExistence type="predicted"/>
<evidence type="ECO:0000259" key="3">
    <source>
        <dbReference type="Pfam" id="PF14226"/>
    </source>
</evidence>
<dbReference type="Gramene" id="ERN03291">
    <property type="protein sequence ID" value="ERN03291"/>
    <property type="gene ID" value="AMTR_s00003p00222840"/>
</dbReference>
<dbReference type="EMBL" id="KI394358">
    <property type="protein sequence ID" value="ERN03291.1"/>
    <property type="molecule type" value="Genomic_DNA"/>
</dbReference>
<dbReference type="OMA" id="VKACESH"/>
<dbReference type="InterPro" id="IPR050231">
    <property type="entry name" value="Iron_ascorbate_oxido_reductase"/>
</dbReference>
<dbReference type="AlphaFoldDB" id="W1P6S8"/>
<gene>
    <name evidence="4" type="ORF">AMTR_s00003p00222840</name>
</gene>
<dbReference type="GO" id="GO:0046872">
    <property type="term" value="F:metal ion binding"/>
    <property type="evidence" value="ECO:0007669"/>
    <property type="project" value="UniProtKB-KW"/>
</dbReference>
<accession>W1P6S8</accession>
<dbReference type="Pfam" id="PF14226">
    <property type="entry name" value="DIOX_N"/>
    <property type="match status" value="1"/>
</dbReference>
<dbReference type="Proteomes" id="UP000017836">
    <property type="component" value="Unassembled WGS sequence"/>
</dbReference>
<keyword evidence="2" id="KW-0408">Iron</keyword>
<evidence type="ECO:0000313" key="5">
    <source>
        <dbReference type="Proteomes" id="UP000017836"/>
    </source>
</evidence>
<organism evidence="4 5">
    <name type="scientific">Amborella trichopoda</name>
    <dbReference type="NCBI Taxonomy" id="13333"/>
    <lineage>
        <taxon>Eukaryota</taxon>
        <taxon>Viridiplantae</taxon>
        <taxon>Streptophyta</taxon>
        <taxon>Embryophyta</taxon>
        <taxon>Tracheophyta</taxon>
        <taxon>Spermatophyta</taxon>
        <taxon>Magnoliopsida</taxon>
        <taxon>Amborellales</taxon>
        <taxon>Amborellaceae</taxon>
        <taxon>Amborella</taxon>
    </lineage>
</organism>
<evidence type="ECO:0000256" key="2">
    <source>
        <dbReference type="ARBA" id="ARBA00023004"/>
    </source>
</evidence>
<feature type="domain" description="Non-haem dioxygenase N-terminal" evidence="3">
    <location>
        <begin position="15"/>
        <end position="80"/>
    </location>
</feature>
<keyword evidence="5" id="KW-1185">Reference proteome</keyword>
<dbReference type="InterPro" id="IPR027443">
    <property type="entry name" value="IPNS-like_sf"/>
</dbReference>
<dbReference type="SUPFAM" id="SSF51197">
    <property type="entry name" value="Clavaminate synthase-like"/>
    <property type="match status" value="1"/>
</dbReference>
<dbReference type="PANTHER" id="PTHR47990">
    <property type="entry name" value="2-OXOGLUTARATE (2OG) AND FE(II)-DEPENDENT OXYGENASE SUPERFAMILY PROTEIN-RELATED"/>
    <property type="match status" value="1"/>
</dbReference>
<dbReference type="Gene3D" id="2.60.120.330">
    <property type="entry name" value="B-lactam Antibiotic, Isopenicillin N Synthase, Chain"/>
    <property type="match status" value="1"/>
</dbReference>
<dbReference type="InterPro" id="IPR026992">
    <property type="entry name" value="DIOX_N"/>
</dbReference>
<dbReference type="HOGENOM" id="CLU_132309_1_0_1"/>
<evidence type="ECO:0000256" key="1">
    <source>
        <dbReference type="ARBA" id="ARBA00022723"/>
    </source>
</evidence>
<reference evidence="5" key="1">
    <citation type="journal article" date="2013" name="Science">
        <title>The Amborella genome and the evolution of flowering plants.</title>
        <authorList>
            <consortium name="Amborella Genome Project"/>
        </authorList>
    </citation>
    <scope>NUCLEOTIDE SEQUENCE [LARGE SCALE GENOMIC DNA]</scope>
</reference>